<organism evidence="2 3">
    <name type="scientific">Prauserella rugosa</name>
    <dbReference type="NCBI Taxonomy" id="43354"/>
    <lineage>
        <taxon>Bacteria</taxon>
        <taxon>Bacillati</taxon>
        <taxon>Actinomycetota</taxon>
        <taxon>Actinomycetes</taxon>
        <taxon>Pseudonocardiales</taxon>
        <taxon>Pseudonocardiaceae</taxon>
        <taxon>Prauserella</taxon>
    </lineage>
</organism>
<reference evidence="2 3" key="1">
    <citation type="submission" date="2019-07" db="EMBL/GenBank/DDBJ databases">
        <title>R&amp;d 2014.</title>
        <authorList>
            <person name="Klenk H.-P."/>
        </authorList>
    </citation>
    <scope>NUCLEOTIDE SEQUENCE [LARGE SCALE GENOMIC DNA]</scope>
    <source>
        <strain evidence="2 3">DSM 43194</strain>
    </source>
</reference>
<evidence type="ECO:0000313" key="1">
    <source>
        <dbReference type="EMBL" id="TWH18195.1"/>
    </source>
</evidence>
<dbReference type="CDD" id="cd02440">
    <property type="entry name" value="AdoMet_MTases"/>
    <property type="match status" value="1"/>
</dbReference>
<evidence type="ECO:0008006" key="4">
    <source>
        <dbReference type="Google" id="ProtNLM"/>
    </source>
</evidence>
<evidence type="ECO:0000313" key="2">
    <source>
        <dbReference type="EMBL" id="TWH23013.1"/>
    </source>
</evidence>
<dbReference type="EMBL" id="VLJV01000001">
    <property type="protein sequence ID" value="TWH18195.1"/>
    <property type="molecule type" value="Genomic_DNA"/>
</dbReference>
<dbReference type="Proteomes" id="UP000317303">
    <property type="component" value="Unassembled WGS sequence"/>
</dbReference>
<dbReference type="OrthoDB" id="4571118at2"/>
<dbReference type="SUPFAM" id="SSF53335">
    <property type="entry name" value="S-adenosyl-L-methionine-dependent methyltransferases"/>
    <property type="match status" value="1"/>
</dbReference>
<keyword evidence="3" id="KW-1185">Reference proteome</keyword>
<dbReference type="EMBL" id="VLJV01000001">
    <property type="protein sequence ID" value="TWH23013.1"/>
    <property type="molecule type" value="Genomic_DNA"/>
</dbReference>
<comment type="caution">
    <text evidence="2">The sequence shown here is derived from an EMBL/GenBank/DDBJ whole genome shotgun (WGS) entry which is preliminary data.</text>
</comment>
<sequence length="135" mass="14076">MASPRLTAAVNALPLTAGMRVLEIGGAPGTAARLVARRIQPGGHILINDRSACGVALTERRCATDIADGVLSVRCVAAEDFVLEPGEQPYDLAFAVRVGALDGRHPDAGIRARNRLRAALAPGAPLYVDGTRTEP</sequence>
<gene>
    <name evidence="1" type="ORF">JD82_00009</name>
    <name evidence="2" type="ORF">JD82_04905</name>
</gene>
<dbReference type="InterPro" id="IPR029063">
    <property type="entry name" value="SAM-dependent_MTases_sf"/>
</dbReference>
<dbReference type="AlphaFoldDB" id="A0A660CMY0"/>
<proteinExistence type="predicted"/>
<dbReference type="RefSeq" id="WP_030534277.1">
    <property type="nucleotide sequence ID" value="NZ_JOIJ01000028.1"/>
</dbReference>
<accession>A0A660CMY0</accession>
<name>A0A660CMY0_9PSEU</name>
<dbReference type="Gene3D" id="3.40.50.150">
    <property type="entry name" value="Vaccinia Virus protein VP39"/>
    <property type="match status" value="1"/>
</dbReference>
<protein>
    <recommendedName>
        <fullName evidence="4">Methyltransferase family protein</fullName>
    </recommendedName>
</protein>
<evidence type="ECO:0000313" key="3">
    <source>
        <dbReference type="Proteomes" id="UP000317303"/>
    </source>
</evidence>